<sequence>MGHNRVGCGVVLAKPRREGVNKPSTQRGLTAEPLCALGPPVNTGSTQRRQYRPHNQKPTACVATQRRLLISSLPC</sequence>
<protein>
    <submittedName>
        <fullName evidence="1">Uncharacterized protein</fullName>
    </submittedName>
</protein>
<comment type="caution">
    <text evidence="1">The sequence shown here is derived from an EMBL/GenBank/DDBJ whole genome shotgun (WGS) entry which is preliminary data.</text>
</comment>
<proteinExistence type="predicted"/>
<reference evidence="1" key="1">
    <citation type="journal article" date="2020" name="Stud. Mycol.">
        <title>101 Dothideomycetes genomes: a test case for predicting lifestyles and emergence of pathogens.</title>
        <authorList>
            <person name="Haridas S."/>
            <person name="Albert R."/>
            <person name="Binder M."/>
            <person name="Bloem J."/>
            <person name="Labutti K."/>
            <person name="Salamov A."/>
            <person name="Andreopoulos B."/>
            <person name="Baker S."/>
            <person name="Barry K."/>
            <person name="Bills G."/>
            <person name="Bluhm B."/>
            <person name="Cannon C."/>
            <person name="Castanera R."/>
            <person name="Culley D."/>
            <person name="Daum C."/>
            <person name="Ezra D."/>
            <person name="Gonzalez J."/>
            <person name="Henrissat B."/>
            <person name="Kuo A."/>
            <person name="Liang C."/>
            <person name="Lipzen A."/>
            <person name="Lutzoni F."/>
            <person name="Magnuson J."/>
            <person name="Mondo S."/>
            <person name="Nolan M."/>
            <person name="Ohm R."/>
            <person name="Pangilinan J."/>
            <person name="Park H.-J."/>
            <person name="Ramirez L."/>
            <person name="Alfaro M."/>
            <person name="Sun H."/>
            <person name="Tritt A."/>
            <person name="Yoshinaga Y."/>
            <person name="Zwiers L.-H."/>
            <person name="Turgeon B."/>
            <person name="Goodwin S."/>
            <person name="Spatafora J."/>
            <person name="Crous P."/>
            <person name="Grigoriev I."/>
        </authorList>
    </citation>
    <scope>NUCLEOTIDE SEQUENCE</scope>
    <source>
        <strain evidence="1">ATCC 200398</strain>
    </source>
</reference>
<evidence type="ECO:0000313" key="2">
    <source>
        <dbReference type="Proteomes" id="UP000799755"/>
    </source>
</evidence>
<dbReference type="Proteomes" id="UP000799755">
    <property type="component" value="Unassembled WGS sequence"/>
</dbReference>
<name>A0ACB6QPA5_9PLEO</name>
<gene>
    <name evidence="1" type="ORF">BDR25DRAFT_357673</name>
</gene>
<accession>A0ACB6QPA5</accession>
<keyword evidence="2" id="KW-1185">Reference proteome</keyword>
<dbReference type="EMBL" id="MU003516">
    <property type="protein sequence ID" value="KAF2468355.1"/>
    <property type="molecule type" value="Genomic_DNA"/>
</dbReference>
<evidence type="ECO:0000313" key="1">
    <source>
        <dbReference type="EMBL" id="KAF2468355.1"/>
    </source>
</evidence>
<organism evidence="1 2">
    <name type="scientific">Lindgomyces ingoldianus</name>
    <dbReference type="NCBI Taxonomy" id="673940"/>
    <lineage>
        <taxon>Eukaryota</taxon>
        <taxon>Fungi</taxon>
        <taxon>Dikarya</taxon>
        <taxon>Ascomycota</taxon>
        <taxon>Pezizomycotina</taxon>
        <taxon>Dothideomycetes</taxon>
        <taxon>Pleosporomycetidae</taxon>
        <taxon>Pleosporales</taxon>
        <taxon>Lindgomycetaceae</taxon>
        <taxon>Lindgomyces</taxon>
    </lineage>
</organism>